<name>A0A1X1KD82_STRMT</name>
<gene>
    <name evidence="3" type="ORF">B7696_07660</name>
</gene>
<evidence type="ECO:0008006" key="5">
    <source>
        <dbReference type="Google" id="ProtNLM"/>
    </source>
</evidence>
<sequence>MKKVILASVVSLSILGYTQATAHAQENKAEGVRENVTIPHSSTSKIENQEKSKEKVEKTDNSSKVNDKEEQIEKNSR</sequence>
<comment type="caution">
    <text evidence="3">The sequence shown here is derived from an EMBL/GenBank/DDBJ whole genome shotgun (WGS) entry which is preliminary data.</text>
</comment>
<proteinExistence type="predicted"/>
<evidence type="ECO:0000256" key="1">
    <source>
        <dbReference type="SAM" id="MobiDB-lite"/>
    </source>
</evidence>
<feature type="region of interest" description="Disordered" evidence="1">
    <location>
        <begin position="23"/>
        <end position="77"/>
    </location>
</feature>
<feature type="compositionally biased region" description="Basic and acidic residues" evidence="1">
    <location>
        <begin position="47"/>
        <end position="77"/>
    </location>
</feature>
<dbReference type="AlphaFoldDB" id="A0A1X1KD82"/>
<dbReference type="EMBL" id="NCVJ01000021">
    <property type="protein sequence ID" value="ORO97345.1"/>
    <property type="molecule type" value="Genomic_DNA"/>
</dbReference>
<organism evidence="3 4">
    <name type="scientific">Streptococcus mitis</name>
    <dbReference type="NCBI Taxonomy" id="28037"/>
    <lineage>
        <taxon>Bacteria</taxon>
        <taxon>Bacillati</taxon>
        <taxon>Bacillota</taxon>
        <taxon>Bacilli</taxon>
        <taxon>Lactobacillales</taxon>
        <taxon>Streptococcaceae</taxon>
        <taxon>Streptococcus</taxon>
        <taxon>Streptococcus mitis group</taxon>
    </lineage>
</organism>
<reference evidence="3 4" key="1">
    <citation type="journal article" date="2016" name="Eur. J. Clin. Microbiol. Infect. Dis.">
        <title>Whole genome sequencing as a tool for phylogenetic analysis of clinical strains of Mitis group streptococci.</title>
        <authorList>
            <person name="Rasmussen L.H."/>
            <person name="Dargis R."/>
            <person name="Hojholt K."/>
            <person name="Christensen J.J."/>
            <person name="Skovgaard O."/>
            <person name="Justesen U.S."/>
            <person name="Rosenvinge F.S."/>
            <person name="Moser C."/>
            <person name="Lukjancenko O."/>
            <person name="Rasmussen S."/>
            <person name="Nielsen X.C."/>
        </authorList>
    </citation>
    <scope>NUCLEOTIDE SEQUENCE [LARGE SCALE GENOMIC DNA]</scope>
    <source>
        <strain evidence="3 4">RH_12363_08</strain>
    </source>
</reference>
<keyword evidence="2" id="KW-0732">Signal</keyword>
<evidence type="ECO:0000313" key="4">
    <source>
        <dbReference type="Proteomes" id="UP000193234"/>
    </source>
</evidence>
<dbReference type="Proteomes" id="UP000193234">
    <property type="component" value="Unassembled WGS sequence"/>
</dbReference>
<protein>
    <recommendedName>
        <fullName evidence="5">N-acetylmuramoyl-L-alanine amidase</fullName>
    </recommendedName>
</protein>
<dbReference type="RefSeq" id="WP_084863061.1">
    <property type="nucleotide sequence ID" value="NZ_JALDWD010000001.1"/>
</dbReference>
<feature type="signal peptide" evidence="2">
    <location>
        <begin position="1"/>
        <end position="22"/>
    </location>
</feature>
<feature type="chain" id="PRO_5039224192" description="N-acetylmuramoyl-L-alanine amidase" evidence="2">
    <location>
        <begin position="23"/>
        <end position="77"/>
    </location>
</feature>
<evidence type="ECO:0000256" key="2">
    <source>
        <dbReference type="SAM" id="SignalP"/>
    </source>
</evidence>
<accession>A0A1X1KD82</accession>
<evidence type="ECO:0000313" key="3">
    <source>
        <dbReference type="EMBL" id="ORO97345.1"/>
    </source>
</evidence>